<evidence type="ECO:0000313" key="1">
    <source>
        <dbReference type="EMBL" id="EGQ76840.1"/>
    </source>
</evidence>
<dbReference type="AlphaFoldDB" id="A0AA36UJ15"/>
<dbReference type="RefSeq" id="WP_003778353.1">
    <property type="nucleotide sequence ID" value="NZ_CP094241.1"/>
</dbReference>
<reference evidence="2 4" key="2">
    <citation type="submission" date="2022-03" db="EMBL/GenBank/DDBJ databases">
        <title>Genome sequencing of Neisseria macacae.</title>
        <authorList>
            <person name="Baek M.-G."/>
        </authorList>
    </citation>
    <scope>NUCLEOTIDE SEQUENCE [LARGE SCALE GENOMIC DNA]</scope>
    <source>
        <strain evidence="2 4">ATCC 33926</strain>
    </source>
</reference>
<reference evidence="1 3" key="1">
    <citation type="submission" date="2011-05" db="EMBL/GenBank/DDBJ databases">
        <authorList>
            <person name="Muzny D."/>
            <person name="Qin X."/>
            <person name="Deng J."/>
            <person name="Jiang H."/>
            <person name="Liu Y."/>
            <person name="Qu J."/>
            <person name="Song X.-Z."/>
            <person name="Zhang L."/>
            <person name="Thornton R."/>
            <person name="Coyle M."/>
            <person name="Francisco L."/>
            <person name="Jackson L."/>
            <person name="Javaid M."/>
            <person name="Korchina V."/>
            <person name="Kovar C."/>
            <person name="Mata R."/>
            <person name="Mathew T."/>
            <person name="Ngo R."/>
            <person name="Nguyen L."/>
            <person name="Nguyen N."/>
            <person name="Okwuonu G."/>
            <person name="Ongeri F."/>
            <person name="Pham C."/>
            <person name="Simmons D."/>
            <person name="Wilczek-Boney K."/>
            <person name="Hale W."/>
            <person name="Jakkamsetti A."/>
            <person name="Pham P."/>
            <person name="Ruth R."/>
            <person name="San Lucas F."/>
            <person name="Warren J."/>
            <person name="Zhang J."/>
            <person name="Zhao Z."/>
            <person name="Zhou C."/>
            <person name="Zhu D."/>
            <person name="Lee S."/>
            <person name="Bess C."/>
            <person name="Blankenburg K."/>
            <person name="Forbes L."/>
            <person name="Fu Q."/>
            <person name="Gubbala S."/>
            <person name="Hirani K."/>
            <person name="Jayaseelan J.C."/>
            <person name="Lara F."/>
            <person name="Munidasa M."/>
            <person name="Palculict T."/>
            <person name="Patil S."/>
            <person name="Pu L.-L."/>
            <person name="Saada N."/>
            <person name="Tang L."/>
            <person name="Weissenberger G."/>
            <person name="Zhu Y."/>
            <person name="Hemphill L."/>
            <person name="Shang Y."/>
            <person name="Youmans B."/>
            <person name="Ayvaz T."/>
            <person name="Ross M."/>
            <person name="Santibanez J."/>
            <person name="Aqrawi P."/>
            <person name="Gross S."/>
            <person name="Joshi V."/>
            <person name="Fowler G."/>
            <person name="Nazareth L."/>
            <person name="Reid J."/>
            <person name="Worley K."/>
            <person name="Petrosino J."/>
            <person name="Highlander S."/>
            <person name="Gibbs R."/>
        </authorList>
    </citation>
    <scope>NUCLEOTIDE SEQUENCE [LARGE SCALE GENOMIC DNA]</scope>
    <source>
        <strain evidence="1 3">ATCC 33926</strain>
    </source>
</reference>
<evidence type="ECO:0000313" key="3">
    <source>
        <dbReference type="Proteomes" id="UP000004982"/>
    </source>
</evidence>
<gene>
    <name evidence="1" type="ORF">HMPREF9418_1560</name>
    <name evidence="2" type="ORF">MON40_06115</name>
</gene>
<keyword evidence="4" id="KW-1185">Reference proteome</keyword>
<proteinExistence type="predicted"/>
<dbReference type="Proteomes" id="UP000829455">
    <property type="component" value="Chromosome"/>
</dbReference>
<dbReference type="Proteomes" id="UP000004982">
    <property type="component" value="Unassembled WGS sequence"/>
</dbReference>
<accession>A0AA36UJ15</accession>
<sequence length="225" mass="26098">MIKVIDLRSEYSTSPIFVNFNRQAYAIPTLYVKSLPKFDSKKINTCLIILHPHNNFPEKPNIQGFADFYLYFNFDKYFASSDTEKKMMQLQAVHQGMLGIAVEQGWNTGPFEIAYQACLDADLVLNTQLKKRKMSPNRKQYLSIFAHCDLYHFKITWTVSDKKGTILQRGPLFSEDPSFLAMGYRLNFHWIDDEHFIVESNYKGLISDTWEVDILNGTVLVTSKL</sequence>
<dbReference type="EMBL" id="CP094241">
    <property type="protein sequence ID" value="UNV86063.1"/>
    <property type="molecule type" value="Genomic_DNA"/>
</dbReference>
<protein>
    <submittedName>
        <fullName evidence="1">Uncharacterized protein</fullName>
    </submittedName>
</protein>
<dbReference type="EMBL" id="AFQE01000075">
    <property type="protein sequence ID" value="EGQ76840.1"/>
    <property type="molecule type" value="Genomic_DNA"/>
</dbReference>
<evidence type="ECO:0000313" key="4">
    <source>
        <dbReference type="Proteomes" id="UP000829455"/>
    </source>
</evidence>
<organism evidence="1 3">
    <name type="scientific">Neisseria macacae ATCC 33926</name>
    <dbReference type="NCBI Taxonomy" id="997348"/>
    <lineage>
        <taxon>Bacteria</taxon>
        <taxon>Pseudomonadati</taxon>
        <taxon>Pseudomonadota</taxon>
        <taxon>Betaproteobacteria</taxon>
        <taxon>Neisseriales</taxon>
        <taxon>Neisseriaceae</taxon>
        <taxon>Neisseria</taxon>
    </lineage>
</organism>
<name>A0AA36UJ15_9NEIS</name>
<evidence type="ECO:0000313" key="2">
    <source>
        <dbReference type="EMBL" id="UNV86063.1"/>
    </source>
</evidence>